<dbReference type="FunFam" id="3.40.50.720:FF:000084">
    <property type="entry name" value="Short-chain dehydrogenase reductase"/>
    <property type="match status" value="1"/>
</dbReference>
<dbReference type="Gene3D" id="3.40.50.720">
    <property type="entry name" value="NAD(P)-binding Rossmann-like Domain"/>
    <property type="match status" value="1"/>
</dbReference>
<comment type="similarity">
    <text evidence="2 7">Belongs to the short-chain dehydrogenases/reductases (SDR) family.</text>
</comment>
<evidence type="ECO:0000256" key="4">
    <source>
        <dbReference type="ARBA" id="ARBA00023002"/>
    </source>
</evidence>
<evidence type="ECO:0000256" key="1">
    <source>
        <dbReference type="ARBA" id="ARBA00004191"/>
    </source>
</evidence>
<proteinExistence type="inferred from homology"/>
<keyword evidence="3" id="KW-0964">Secreted</keyword>
<protein>
    <recommendedName>
        <fullName evidence="5">3-oxoacyl-[acyl-carrier-protein] reductase MabA</fullName>
    </recommendedName>
</protein>
<name>A0A318RPK6_WILLI</name>
<dbReference type="AlphaFoldDB" id="A0A318RPK6"/>
<evidence type="ECO:0000256" key="2">
    <source>
        <dbReference type="ARBA" id="ARBA00006484"/>
    </source>
</evidence>
<dbReference type="PANTHER" id="PTHR42879">
    <property type="entry name" value="3-OXOACYL-(ACYL-CARRIER-PROTEIN) REDUCTASE"/>
    <property type="match status" value="1"/>
</dbReference>
<reference evidence="8 9" key="1">
    <citation type="submission" date="2018-06" db="EMBL/GenBank/DDBJ databases">
        <title>Genomic Encyclopedia of Type Strains, Phase IV (KMG-IV): sequencing the most valuable type-strain genomes for metagenomic binning, comparative biology and taxonomic classification.</title>
        <authorList>
            <person name="Goeker M."/>
        </authorList>
    </citation>
    <scope>NUCLEOTIDE SEQUENCE [LARGE SCALE GENOMIC DNA]</scope>
    <source>
        <strain evidence="8 9">DSM 45521</strain>
    </source>
</reference>
<gene>
    <name evidence="8" type="ORF">DFR67_107238</name>
</gene>
<evidence type="ECO:0000256" key="6">
    <source>
        <dbReference type="ARBA" id="ARBA00047400"/>
    </source>
</evidence>
<evidence type="ECO:0000256" key="5">
    <source>
        <dbReference type="ARBA" id="ARBA00040781"/>
    </source>
</evidence>
<dbReference type="PRINTS" id="PR00080">
    <property type="entry name" value="SDRFAMILY"/>
</dbReference>
<comment type="caution">
    <text evidence="8">The sequence shown here is derived from an EMBL/GenBank/DDBJ whole genome shotgun (WGS) entry which is preliminary data.</text>
</comment>
<dbReference type="EMBL" id="QJSP01000007">
    <property type="protein sequence ID" value="PYE16993.1"/>
    <property type="molecule type" value="Genomic_DNA"/>
</dbReference>
<keyword evidence="4" id="KW-0560">Oxidoreductase</keyword>
<evidence type="ECO:0000256" key="3">
    <source>
        <dbReference type="ARBA" id="ARBA00022512"/>
    </source>
</evidence>
<organism evidence="8 9">
    <name type="scientific">Williamsia limnetica</name>
    <dbReference type="NCBI Taxonomy" id="882452"/>
    <lineage>
        <taxon>Bacteria</taxon>
        <taxon>Bacillati</taxon>
        <taxon>Actinomycetota</taxon>
        <taxon>Actinomycetes</taxon>
        <taxon>Mycobacteriales</taxon>
        <taxon>Nocardiaceae</taxon>
        <taxon>Williamsia</taxon>
    </lineage>
</organism>
<dbReference type="InterPro" id="IPR050259">
    <property type="entry name" value="SDR"/>
</dbReference>
<evidence type="ECO:0000313" key="9">
    <source>
        <dbReference type="Proteomes" id="UP000247591"/>
    </source>
</evidence>
<keyword evidence="3" id="KW-0134">Cell wall</keyword>
<accession>A0A318RPK6</accession>
<dbReference type="SUPFAM" id="SSF51735">
    <property type="entry name" value="NAD(P)-binding Rossmann-fold domains"/>
    <property type="match status" value="1"/>
</dbReference>
<keyword evidence="9" id="KW-1185">Reference proteome</keyword>
<dbReference type="InterPro" id="IPR002347">
    <property type="entry name" value="SDR_fam"/>
</dbReference>
<dbReference type="InterPro" id="IPR036291">
    <property type="entry name" value="NAD(P)-bd_dom_sf"/>
</dbReference>
<dbReference type="PRINTS" id="PR00081">
    <property type="entry name" value="GDHRDH"/>
</dbReference>
<dbReference type="Pfam" id="PF00106">
    <property type="entry name" value="adh_short"/>
    <property type="match status" value="1"/>
</dbReference>
<comment type="catalytic activity">
    <reaction evidence="6">
        <text>a (3R)-hydroxyacyl-[ACP] + NADP(+) = a 3-oxoacyl-[ACP] + NADPH + H(+)</text>
        <dbReference type="Rhea" id="RHEA:17397"/>
        <dbReference type="Rhea" id="RHEA-COMP:9916"/>
        <dbReference type="Rhea" id="RHEA-COMP:9945"/>
        <dbReference type="ChEBI" id="CHEBI:15378"/>
        <dbReference type="ChEBI" id="CHEBI:57783"/>
        <dbReference type="ChEBI" id="CHEBI:58349"/>
        <dbReference type="ChEBI" id="CHEBI:78776"/>
        <dbReference type="ChEBI" id="CHEBI:78827"/>
        <dbReference type="EC" id="1.1.1.100"/>
    </reaction>
    <physiologicalReaction direction="right-to-left" evidence="6">
        <dbReference type="Rhea" id="RHEA:17399"/>
    </physiologicalReaction>
</comment>
<dbReference type="OrthoDB" id="9793325at2"/>
<evidence type="ECO:0000256" key="7">
    <source>
        <dbReference type="RuleBase" id="RU000363"/>
    </source>
</evidence>
<dbReference type="RefSeq" id="WP_110470052.1">
    <property type="nucleotide sequence ID" value="NZ_QJSP01000007.1"/>
</dbReference>
<dbReference type="Proteomes" id="UP000247591">
    <property type="component" value="Unassembled WGS sequence"/>
</dbReference>
<dbReference type="GO" id="GO:0004316">
    <property type="term" value="F:3-oxoacyl-[acyl-carrier-protein] reductase (NADPH) activity"/>
    <property type="evidence" value="ECO:0007669"/>
    <property type="project" value="UniProtKB-EC"/>
</dbReference>
<sequence length="269" mass="27259">MDLQLKGKRALVTGSNGGIGAAIAQALADEGVSVVLHGRNEEKLAAAEAEISGRGGAVASAAGDLSTDEGAHGVAAKAVDAFGGIDILVNNAGGASETGGGSWFDLAPSEWAATYESNVISAGRLIHQVVPGMKADGWGRIIQISSAAGIIPTSGQPDYGPSKAALVNMSMGLSKALAGSGITVNTVSPGMIMTDKLVEFLRRFAEKRGWGDDVDRATDYVLKGTGQTVTRIGQVEDVAYAVTMLASPNSGFINGVNLHLDGGGTGSIY</sequence>
<evidence type="ECO:0000313" key="8">
    <source>
        <dbReference type="EMBL" id="PYE16993.1"/>
    </source>
</evidence>
<comment type="subcellular location">
    <subcellularLocation>
        <location evidence="1">Secreted</location>
        <location evidence="1">Cell wall</location>
    </subcellularLocation>
</comment>